<evidence type="ECO:0000256" key="2">
    <source>
        <dbReference type="ARBA" id="ARBA00022475"/>
    </source>
</evidence>
<comment type="cofactor">
    <cofactor evidence="12 13">
        <name>Mg(2+)</name>
        <dbReference type="ChEBI" id="CHEBI:18420"/>
    </cofactor>
</comment>
<evidence type="ECO:0000256" key="4">
    <source>
        <dbReference type="ARBA" id="ARBA00022676"/>
    </source>
</evidence>
<keyword evidence="8 12" id="KW-0448">Lipopolysaccharide biosynthesis</keyword>
<feature type="transmembrane region" description="Helical" evidence="12">
    <location>
        <begin position="298"/>
        <end position="321"/>
    </location>
</feature>
<keyword evidence="3 12" id="KW-0997">Cell inner membrane</keyword>
<comment type="subcellular location">
    <subcellularLocation>
        <location evidence="12">Cell inner membrane</location>
        <topology evidence="12">Multi-pass membrane protein</topology>
    </subcellularLocation>
    <subcellularLocation>
        <location evidence="1">Cell membrane</location>
        <topology evidence="1">Multi-pass membrane protein</topology>
    </subcellularLocation>
</comment>
<feature type="transmembrane region" description="Helical" evidence="12">
    <location>
        <begin position="139"/>
        <end position="158"/>
    </location>
</feature>
<comment type="caution">
    <text evidence="14">The sequence shown here is derived from an EMBL/GenBank/DDBJ whole genome shotgun (WGS) entry which is preliminary data.</text>
</comment>
<evidence type="ECO:0000256" key="1">
    <source>
        <dbReference type="ARBA" id="ARBA00004651"/>
    </source>
</evidence>
<keyword evidence="4 12" id="KW-0328">Glycosyltransferase</keyword>
<evidence type="ECO:0000256" key="9">
    <source>
        <dbReference type="ARBA" id="ARBA00022989"/>
    </source>
</evidence>
<feature type="transmembrane region" description="Helical" evidence="12">
    <location>
        <begin position="170"/>
        <end position="188"/>
    </location>
</feature>
<evidence type="ECO:0000313" key="15">
    <source>
        <dbReference type="Proteomes" id="UP000003789"/>
    </source>
</evidence>
<name>Q1Z826_9GAMM</name>
<evidence type="ECO:0000256" key="11">
    <source>
        <dbReference type="ARBA" id="ARBA00023211"/>
    </source>
</evidence>
<dbReference type="EC" id="2.7.8.33" evidence="12"/>
<dbReference type="InterPro" id="IPR000715">
    <property type="entry name" value="Glycosyl_transferase_4"/>
</dbReference>
<dbReference type="GO" id="GO:0036380">
    <property type="term" value="F:UDP-N-acetylglucosamine-undecaprenyl-phosphate N-acetylglucosaminephosphotransferase activity"/>
    <property type="evidence" value="ECO:0007669"/>
    <property type="project" value="UniProtKB-UniRule"/>
</dbReference>
<dbReference type="Proteomes" id="UP000003789">
    <property type="component" value="Unassembled WGS sequence"/>
</dbReference>
<evidence type="ECO:0000256" key="3">
    <source>
        <dbReference type="ARBA" id="ARBA00022519"/>
    </source>
</evidence>
<evidence type="ECO:0000256" key="12">
    <source>
        <dbReference type="HAMAP-Rule" id="MF_02030"/>
    </source>
</evidence>
<dbReference type="GO" id="GO:0030145">
    <property type="term" value="F:manganese ion binding"/>
    <property type="evidence" value="ECO:0007669"/>
    <property type="project" value="InterPro"/>
</dbReference>
<feature type="binding site" evidence="13">
    <location>
        <position position="227"/>
    </location>
    <ligand>
        <name>Mg(2+)</name>
        <dbReference type="ChEBI" id="CHEBI:18420"/>
    </ligand>
</feature>
<reference evidence="14 15" key="1">
    <citation type="submission" date="2006-03" db="EMBL/GenBank/DDBJ databases">
        <authorList>
            <person name="Bartlett D.H."/>
            <person name="Valle G."/>
            <person name="Lauro F.M."/>
            <person name="Vezzi A."/>
            <person name="Simonato F."/>
            <person name="Eloe E."/>
            <person name="Vitulo N."/>
            <person name="Stratton T.K."/>
            <person name="D'angelo M."/>
            <person name="Ferriera S."/>
            <person name="Johnson J."/>
            <person name="Kravitz S."/>
            <person name="Beeson K."/>
            <person name="Sutton G."/>
            <person name="Rogers Y."/>
            <person name="Friedman R."/>
            <person name="Frazier M."/>
            <person name="Venter J.C."/>
        </authorList>
    </citation>
    <scope>NUCLEOTIDE SEQUENCE [LARGE SCALE GENOMIC DNA]</scope>
    <source>
        <strain evidence="14 15">3TCK</strain>
    </source>
</reference>
<comment type="function">
    <text evidence="12">Catalyzes the transfer of the GlcNAc-1-phosphate moiety from UDP-GlcNAc onto the carrier lipid undecaprenyl phosphate (C55-P), yielding GlcNAc-pyrophosphoryl-undecaprenyl (GlcNAc-PP-C55).</text>
</comment>
<comment type="cofactor">
    <cofactor evidence="12">
        <name>Mn(2+)</name>
        <dbReference type="ChEBI" id="CHEBI:29035"/>
    </cofactor>
</comment>
<feature type="transmembrane region" description="Helical" evidence="12">
    <location>
        <begin position="223"/>
        <end position="242"/>
    </location>
</feature>
<evidence type="ECO:0000256" key="10">
    <source>
        <dbReference type="ARBA" id="ARBA00023136"/>
    </source>
</evidence>
<keyword evidence="9 12" id="KW-1133">Transmembrane helix</keyword>
<dbReference type="EMBL" id="AAPH01000003">
    <property type="protein sequence ID" value="EAS44687.1"/>
    <property type="molecule type" value="Genomic_DNA"/>
</dbReference>
<dbReference type="GO" id="GO:0005886">
    <property type="term" value="C:plasma membrane"/>
    <property type="evidence" value="ECO:0007669"/>
    <property type="project" value="UniProtKB-SubCell"/>
</dbReference>
<comment type="pathway">
    <text evidence="12">Bacterial outer membrane biogenesis; LPS O-antigen biosynthesis.</text>
</comment>
<dbReference type="GO" id="GO:0071555">
    <property type="term" value="P:cell wall organization"/>
    <property type="evidence" value="ECO:0007669"/>
    <property type="project" value="TreeGrafter"/>
</dbReference>
<feature type="binding site" evidence="13">
    <location>
        <position position="162"/>
    </location>
    <ligand>
        <name>Mg(2+)</name>
        <dbReference type="ChEBI" id="CHEBI:18420"/>
    </ligand>
</feature>
<evidence type="ECO:0000256" key="7">
    <source>
        <dbReference type="ARBA" id="ARBA00022842"/>
    </source>
</evidence>
<keyword evidence="10 12" id="KW-0472">Membrane</keyword>
<keyword evidence="2 12" id="KW-1003">Cell membrane</keyword>
<dbReference type="GO" id="GO:0009243">
    <property type="term" value="P:O antigen biosynthetic process"/>
    <property type="evidence" value="ECO:0007669"/>
    <property type="project" value="UniProtKB-UniRule"/>
</dbReference>
<dbReference type="InterPro" id="IPR012750">
    <property type="entry name" value="ECA_WecA-rel"/>
</dbReference>
<dbReference type="GO" id="GO:0000287">
    <property type="term" value="F:magnesium ion binding"/>
    <property type="evidence" value="ECO:0007669"/>
    <property type="project" value="InterPro"/>
</dbReference>
<dbReference type="Pfam" id="PF00953">
    <property type="entry name" value="Glycos_transf_4"/>
    <property type="match status" value="1"/>
</dbReference>
<keyword evidence="11 12" id="KW-0464">Manganese</keyword>
<dbReference type="PANTHER" id="PTHR22926">
    <property type="entry name" value="PHOSPHO-N-ACETYLMURAMOYL-PENTAPEPTIDE-TRANSFERASE"/>
    <property type="match status" value="1"/>
</dbReference>
<feature type="transmembrane region" description="Helical" evidence="12">
    <location>
        <begin position="257"/>
        <end position="277"/>
    </location>
</feature>
<evidence type="ECO:0000256" key="8">
    <source>
        <dbReference type="ARBA" id="ARBA00022985"/>
    </source>
</evidence>
<feature type="transmembrane region" description="Helical" evidence="12">
    <location>
        <begin position="109"/>
        <end position="127"/>
    </location>
</feature>
<dbReference type="AlphaFoldDB" id="Q1Z826"/>
<evidence type="ECO:0000313" key="14">
    <source>
        <dbReference type="EMBL" id="EAS44687.1"/>
    </source>
</evidence>
<comment type="similarity">
    <text evidence="12">Belongs to the glycosyltransferase 4 family. WecA subfamily.</text>
</comment>
<proteinExistence type="inferred from homology"/>
<protein>
    <recommendedName>
        <fullName evidence="12">Undecaprenyl-phosphate alpha-N-acetylglucosaminyl 1-phosphate transferase</fullName>
        <ecNumber evidence="12">2.7.8.33</ecNumber>
    </recommendedName>
    <alternativeName>
        <fullName evidence="12">UDP-GlcNAc:undecaprenyl-phosphate GlcNAc-1-phosphate transferase</fullName>
    </alternativeName>
    <alternativeName>
        <fullName evidence="12">Undecaprenyl-phosphate GlcNAc-1-phosphate transferase</fullName>
    </alternativeName>
</protein>
<keyword evidence="5 12" id="KW-0808">Transferase</keyword>
<dbReference type="HAMAP" id="MF_02030">
    <property type="entry name" value="WecA_Gammaproteo"/>
    <property type="match status" value="1"/>
</dbReference>
<evidence type="ECO:0000256" key="5">
    <source>
        <dbReference type="ARBA" id="ARBA00022679"/>
    </source>
</evidence>
<dbReference type="GO" id="GO:0044038">
    <property type="term" value="P:cell wall macromolecule biosynthetic process"/>
    <property type="evidence" value="ECO:0007669"/>
    <property type="project" value="TreeGrafter"/>
</dbReference>
<comment type="catalytic activity">
    <reaction evidence="12">
        <text>di-trans,octa-cis-undecaprenyl phosphate + UDP-N-acetyl-alpha-D-glucosamine = N-acetyl-alpha-D-glucosaminyl-di-trans,octa-cis-undecaprenyl diphosphate + UMP</text>
        <dbReference type="Rhea" id="RHEA:28090"/>
        <dbReference type="ChEBI" id="CHEBI:57705"/>
        <dbReference type="ChEBI" id="CHEBI:57865"/>
        <dbReference type="ChEBI" id="CHEBI:60392"/>
        <dbReference type="ChEBI" id="CHEBI:62959"/>
        <dbReference type="EC" id="2.7.8.33"/>
    </reaction>
</comment>
<gene>
    <name evidence="12" type="primary">wecA</name>
    <name evidence="14" type="ORF">P3TCK_26977</name>
</gene>
<dbReference type="CDD" id="cd06853">
    <property type="entry name" value="GT_WecA_like"/>
    <property type="match status" value="1"/>
</dbReference>
<keyword evidence="7 12" id="KW-0460">Magnesium</keyword>
<feature type="transmembrane region" description="Helical" evidence="12">
    <location>
        <begin position="333"/>
        <end position="352"/>
    </location>
</feature>
<sequence>MRLGKFKIYKVIVMTSAFFFVFITSFCMLFICRKLAKAVGLVDKPNARKHHQGVIPLVGGVSIFLTLIVTSFLFPQLKVVSPLFLSCATILVVTGVIDDRYDISFKARLIIQTIISLVMIGVGNKSLHSLGYLMGSDVIELSVVSSVVITVLGIIGAINAFNMVDGIDGLLGGLASVTFGALGFVFLINGNRDLAIFCGLMVTAMMPYILLNMGFPLGRRFKVFMGDAGSIFIGFTVIWLLIEATQGPNATPIRPVTALWMIAIPLMDMATIMIRRIRKGHSPFKPDREHLHHICQRLGMSNHMALFIICLMASIMAGVGIGADMAQIPESVMFISFLCIFSVYFFVISHIWRITTLVHRIFKVRKPAISEPSSSDSVTNL</sequence>
<feature type="transmembrane region" description="Helical" evidence="12">
    <location>
        <begin position="12"/>
        <end position="32"/>
    </location>
</feature>
<dbReference type="GO" id="GO:0009276">
    <property type="term" value="C:Gram-negative-bacterium-type cell wall"/>
    <property type="evidence" value="ECO:0007669"/>
    <property type="project" value="InterPro"/>
</dbReference>
<evidence type="ECO:0000256" key="13">
    <source>
        <dbReference type="PIRSR" id="PIRSR600715-1"/>
    </source>
</evidence>
<feature type="transmembrane region" description="Helical" evidence="12">
    <location>
        <begin position="79"/>
        <end position="97"/>
    </location>
</feature>
<dbReference type="HOGENOM" id="CLU_023982_1_0_6"/>
<keyword evidence="6 12" id="KW-0812">Transmembrane</keyword>
<dbReference type="NCBIfam" id="TIGR02380">
    <property type="entry name" value="ECA_wecA"/>
    <property type="match status" value="1"/>
</dbReference>
<dbReference type="UniPathway" id="UPA00281"/>
<keyword evidence="13" id="KW-0479">Metal-binding</keyword>
<evidence type="ECO:0000256" key="6">
    <source>
        <dbReference type="ARBA" id="ARBA00022692"/>
    </source>
</evidence>
<dbReference type="PANTHER" id="PTHR22926:SF3">
    <property type="entry name" value="UNDECAPRENYL-PHOSPHATE ALPHA-N-ACETYLGLUCOSAMINYL 1-PHOSPHATE TRANSFERASE"/>
    <property type="match status" value="1"/>
</dbReference>
<feature type="transmembrane region" description="Helical" evidence="12">
    <location>
        <begin position="53"/>
        <end position="73"/>
    </location>
</feature>
<organism evidence="14 15">
    <name type="scientific">Photobacterium profundum 3TCK</name>
    <dbReference type="NCBI Taxonomy" id="314280"/>
    <lineage>
        <taxon>Bacteria</taxon>
        <taxon>Pseudomonadati</taxon>
        <taxon>Pseudomonadota</taxon>
        <taxon>Gammaproteobacteria</taxon>
        <taxon>Vibrionales</taxon>
        <taxon>Vibrionaceae</taxon>
        <taxon>Photobacterium</taxon>
    </lineage>
</organism>
<feature type="transmembrane region" description="Helical" evidence="12">
    <location>
        <begin position="194"/>
        <end position="211"/>
    </location>
</feature>
<dbReference type="GO" id="GO:0016757">
    <property type="term" value="F:glycosyltransferase activity"/>
    <property type="evidence" value="ECO:0007669"/>
    <property type="project" value="UniProtKB-KW"/>
</dbReference>
<accession>Q1Z826</accession>